<dbReference type="NCBIfam" id="TIGR00512">
    <property type="entry name" value="salvage_mtnA"/>
    <property type="match status" value="1"/>
</dbReference>
<comment type="similarity">
    <text evidence="3">Belongs to the EIF-2B alpha/beta/delta subunits family. MtnA subfamily.</text>
</comment>
<dbReference type="UniPathway" id="UPA00904">
    <property type="reaction ID" value="UER00874"/>
</dbReference>
<dbReference type="GO" id="GO:0003743">
    <property type="term" value="F:translation initiation factor activity"/>
    <property type="evidence" value="ECO:0007669"/>
    <property type="project" value="UniProtKB-KW"/>
</dbReference>
<keyword evidence="4" id="KW-0648">Protein biosynthesis</keyword>
<dbReference type="PANTHER" id="PTHR43475">
    <property type="entry name" value="METHYLTHIORIBOSE-1-PHOSPHATE ISOMERASE"/>
    <property type="match status" value="1"/>
</dbReference>
<protein>
    <recommendedName>
        <fullName evidence="3">Methylthioribose-1-phosphate isomerase</fullName>
        <shortName evidence="3">M1Pi</shortName>
        <shortName evidence="3">MTR-1-P isomerase</shortName>
        <ecNumber evidence="3">5.3.1.23</ecNumber>
    </recommendedName>
    <alternativeName>
        <fullName evidence="3">S-methyl-5-thioribose-1-phosphate isomerase</fullName>
    </alternativeName>
</protein>
<dbReference type="SUPFAM" id="SSF100950">
    <property type="entry name" value="NagB/RpiA/CoA transferase-like"/>
    <property type="match status" value="1"/>
</dbReference>
<feature type="binding site" evidence="3">
    <location>
        <position position="148"/>
    </location>
    <ligand>
        <name>substrate</name>
    </ligand>
</feature>
<dbReference type="FunFam" id="1.20.120.420:FF:000003">
    <property type="entry name" value="Methylthioribose-1-phosphate isomerase"/>
    <property type="match status" value="1"/>
</dbReference>
<keyword evidence="3" id="KW-0486">Methionine biosynthesis</keyword>
<dbReference type="InterPro" id="IPR037171">
    <property type="entry name" value="NagB/RpiA_transferase-like"/>
</dbReference>
<gene>
    <name evidence="3" type="primary">mtnA</name>
    <name evidence="4" type="ordered locus">DMR_31410</name>
</gene>
<comment type="function">
    <text evidence="3">Catalyzes the interconversion of methylthioribose-1-phosphate (MTR-1-P) into methylthioribulose-1-phosphate (MTRu-1-P).</text>
</comment>
<dbReference type="GO" id="GO:0046523">
    <property type="term" value="F:S-methyl-5-thioribose-1-phosphate isomerase activity"/>
    <property type="evidence" value="ECO:0007669"/>
    <property type="project" value="UniProtKB-UniRule"/>
</dbReference>
<proteinExistence type="inferred from homology"/>
<accession>C4XIR4</accession>
<dbReference type="KEGG" id="dma:DMR_31410"/>
<dbReference type="Gene3D" id="3.40.50.10470">
    <property type="entry name" value="Translation initiation factor eif-2b, domain 2"/>
    <property type="match status" value="1"/>
</dbReference>
<dbReference type="EC" id="5.3.1.23" evidence="3"/>
<organism evidence="4 5">
    <name type="scientific">Solidesulfovibrio magneticus (strain ATCC 700980 / DSM 13731 / RS-1)</name>
    <name type="common">Desulfovibrio magneticus</name>
    <dbReference type="NCBI Taxonomy" id="573370"/>
    <lineage>
        <taxon>Bacteria</taxon>
        <taxon>Pseudomonadati</taxon>
        <taxon>Thermodesulfobacteriota</taxon>
        <taxon>Desulfovibrionia</taxon>
        <taxon>Desulfovibrionales</taxon>
        <taxon>Desulfovibrionaceae</taxon>
        <taxon>Solidesulfovibrio</taxon>
    </lineage>
</organism>
<dbReference type="InterPro" id="IPR027363">
    <property type="entry name" value="M1Pi_N"/>
</dbReference>
<dbReference type="FunFam" id="3.40.50.10470:FF:000006">
    <property type="entry name" value="Methylthioribose-1-phosphate isomerase"/>
    <property type="match status" value="1"/>
</dbReference>
<evidence type="ECO:0000256" key="2">
    <source>
        <dbReference type="ARBA" id="ARBA00023235"/>
    </source>
</evidence>
<dbReference type="Gene3D" id="1.20.120.420">
    <property type="entry name" value="translation initiation factor eif-2b, domain 1"/>
    <property type="match status" value="1"/>
</dbReference>
<evidence type="ECO:0000256" key="3">
    <source>
        <dbReference type="HAMAP-Rule" id="MF_01678"/>
    </source>
</evidence>
<evidence type="ECO:0000313" key="5">
    <source>
        <dbReference type="Proteomes" id="UP000009071"/>
    </source>
</evidence>
<dbReference type="InterPro" id="IPR011559">
    <property type="entry name" value="Initiation_fac_2B_a/b/d"/>
</dbReference>
<dbReference type="AlphaFoldDB" id="C4XIR4"/>
<sequence>MRGRVLRVACGDAFWAAARARVKRNTPNLRLMLPWPPGPARPPGGGAGRVLDTLIPEAAMTDHIAFSVDKQALLLLDQRFLPDREECFVVRNTADTVYALQTMVVRGAPAIGVTAAYGCWLAGREAAEAGDAWKDRLRELLVELEQARPTAVNLRWAVERMREKWASMGDVSLETLLSTWLGLAQDMHSEDIEINKAMGRNGADLIADGDTVLTHCNAGALATAGYGTALGVIRAAFEQGKRIQVIADETRPFLQGARLTAYELAKEGIPVTVACDNAVGHLMKRGMVQKVVVGADRIAANGDAANKIGTYTVALAAKAHGVPFYVAAPASTFDLRIATGDEIPIEDRTPREVTHVGEHRITPENVPVYNYAFDVTPAELIAGIITERGVLTAPYVESIRAVIGGK</sequence>
<comment type="pathway">
    <text evidence="3">Amino-acid biosynthesis; L-methionine biosynthesis via salvage pathway; L-methionine from S-methyl-5-thio-alpha-D-ribose 1-phosphate: step 1/6.</text>
</comment>
<feature type="active site" description="Proton donor" evidence="3">
    <location>
        <position position="296"/>
    </location>
</feature>
<keyword evidence="2 3" id="KW-0413">Isomerase</keyword>
<feature type="site" description="Transition state stabilizer" evidence="3">
    <location>
        <position position="216"/>
    </location>
</feature>
<reference evidence="4 5" key="1">
    <citation type="journal article" date="2009" name="Genome Res.">
        <title>Whole genome sequence of Desulfovibrio magneticus strain RS-1 revealed common gene clusters in magnetotactic bacteria.</title>
        <authorList>
            <person name="Nakazawa H."/>
            <person name="Arakaki A."/>
            <person name="Narita-Yamada S."/>
            <person name="Yashiro I."/>
            <person name="Jinno K."/>
            <person name="Aoki N."/>
            <person name="Tsuruyama A."/>
            <person name="Okamura Y."/>
            <person name="Tanikawa S."/>
            <person name="Fujita N."/>
            <person name="Takeyama H."/>
            <person name="Matsunaga T."/>
        </authorList>
    </citation>
    <scope>NUCLEOTIDE SEQUENCE [LARGE SCALE GENOMIC DNA]</scope>
    <source>
        <strain evidence="5">ATCC 700980 / DSM 13731 / RS-1</strain>
    </source>
</reference>
<name>C4XIR4_SOLM1</name>
<dbReference type="GO" id="GO:0019509">
    <property type="term" value="P:L-methionine salvage from methylthioadenosine"/>
    <property type="evidence" value="ECO:0007669"/>
    <property type="project" value="UniProtKB-UniRule"/>
</dbReference>
<dbReference type="HOGENOM" id="CLU_016218_1_2_7"/>
<dbReference type="NCBIfam" id="NF004326">
    <property type="entry name" value="PRK05720.1"/>
    <property type="match status" value="1"/>
</dbReference>
<dbReference type="PANTHER" id="PTHR43475:SF1">
    <property type="entry name" value="METHYLTHIORIBOSE-1-PHOSPHATE ISOMERASE"/>
    <property type="match status" value="1"/>
</dbReference>
<dbReference type="Proteomes" id="UP000009071">
    <property type="component" value="Chromosome"/>
</dbReference>
<dbReference type="NCBIfam" id="TIGR00524">
    <property type="entry name" value="eIF-2B_rel"/>
    <property type="match status" value="1"/>
</dbReference>
<feature type="binding site" evidence="3">
    <location>
        <begin position="306"/>
        <end position="307"/>
    </location>
    <ligand>
        <name>substrate</name>
    </ligand>
</feature>
<evidence type="ECO:0000256" key="1">
    <source>
        <dbReference type="ARBA" id="ARBA00022605"/>
    </source>
</evidence>
<comment type="catalytic activity">
    <reaction evidence="3">
        <text>5-(methylsulfanyl)-alpha-D-ribose 1-phosphate = 5-(methylsulfanyl)-D-ribulose 1-phosphate</text>
        <dbReference type="Rhea" id="RHEA:19989"/>
        <dbReference type="ChEBI" id="CHEBI:58533"/>
        <dbReference type="ChEBI" id="CHEBI:58548"/>
        <dbReference type="EC" id="5.3.1.23"/>
    </reaction>
</comment>
<keyword evidence="1 3" id="KW-0028">Amino-acid biosynthesis</keyword>
<dbReference type="EMBL" id="AP010904">
    <property type="protein sequence ID" value="BAH76632.1"/>
    <property type="molecule type" value="Genomic_DNA"/>
</dbReference>
<evidence type="ECO:0000313" key="4">
    <source>
        <dbReference type="EMBL" id="BAH76632.1"/>
    </source>
</evidence>
<dbReference type="InterPro" id="IPR042529">
    <property type="entry name" value="IF_2B-like_C"/>
</dbReference>
<keyword evidence="4" id="KW-0396">Initiation factor</keyword>
<keyword evidence="5" id="KW-1185">Reference proteome</keyword>
<dbReference type="InterPro" id="IPR005251">
    <property type="entry name" value="IF-M1Pi"/>
</dbReference>
<dbReference type="Pfam" id="PF01008">
    <property type="entry name" value="IF-2B"/>
    <property type="match status" value="1"/>
</dbReference>
<dbReference type="HAMAP" id="MF_01678">
    <property type="entry name" value="Salvage_MtnA"/>
    <property type="match status" value="1"/>
</dbReference>
<dbReference type="eggNOG" id="COG0182">
    <property type="taxonomic scope" value="Bacteria"/>
</dbReference>
<dbReference type="InterPro" id="IPR000649">
    <property type="entry name" value="IF-2B-related"/>
</dbReference>
<feature type="binding site" evidence="3">
    <location>
        <position position="255"/>
    </location>
    <ligand>
        <name>substrate</name>
    </ligand>
</feature>
<feature type="binding site" evidence="3">
    <location>
        <begin position="106"/>
        <end position="108"/>
    </location>
    <ligand>
        <name>substrate</name>
    </ligand>
</feature>
<dbReference type="STRING" id="573370.DMR_31410"/>